<reference evidence="1 2" key="1">
    <citation type="journal article" date="2014" name="Int. J. Syst. Evol. Microbiol.">
        <title>Listeria floridensis sp. nov., Listeria aquatica sp. nov., Listeria cornellensis sp. nov., Listeria riparia sp. nov. and Listeria grandensis sp. nov., from agricultural and natural environments.</title>
        <authorList>
            <person name="den Bakker H.C."/>
            <person name="Warchocki S."/>
            <person name="Wright E.M."/>
            <person name="Allred A.F."/>
            <person name="Ahlstrom C."/>
            <person name="Manuel C.S."/>
            <person name="Stasiewicz M.J."/>
            <person name="Burrell A."/>
            <person name="Roof S."/>
            <person name="Strawn L."/>
            <person name="Fortes E.D."/>
            <person name="Nightingale K.K."/>
            <person name="Kephart D."/>
            <person name="Wiedmann M."/>
        </authorList>
    </citation>
    <scope>NUCLEOTIDE SEQUENCE [LARGE SCALE GENOMIC DNA]</scope>
    <source>
        <strain evidence="2">FSL F6-971</strain>
    </source>
</reference>
<dbReference type="EMBL" id="AODD01000004">
    <property type="protein sequence ID" value="EUJ24215.1"/>
    <property type="molecule type" value="Genomic_DNA"/>
</dbReference>
<evidence type="ECO:0000313" key="2">
    <source>
        <dbReference type="Proteomes" id="UP000019253"/>
    </source>
</evidence>
<dbReference type="AlphaFoldDB" id="W7BHD1"/>
<dbReference type="Proteomes" id="UP000019253">
    <property type="component" value="Unassembled WGS sequence"/>
</dbReference>
<evidence type="ECO:0000313" key="1">
    <source>
        <dbReference type="EMBL" id="EUJ24215.1"/>
    </source>
</evidence>
<protein>
    <submittedName>
        <fullName evidence="1">Uncharacterized protein</fullName>
    </submittedName>
</protein>
<keyword evidence="2" id="KW-1185">Reference proteome</keyword>
<sequence>MKLGMTIKGFMGDTTFSTGEVWNNFFADMMQIRCQKMQFLLHDYLICLRNISAKRATMISRHL</sequence>
<comment type="caution">
    <text evidence="1">The sequence shown here is derived from an EMBL/GenBank/DDBJ whole genome shotgun (WGS) entry which is preliminary data.</text>
</comment>
<proteinExistence type="predicted"/>
<organism evidence="1 2">
    <name type="scientific">Listeria grandensis FSL F6-0971</name>
    <dbReference type="NCBI Taxonomy" id="1265819"/>
    <lineage>
        <taxon>Bacteria</taxon>
        <taxon>Bacillati</taxon>
        <taxon>Bacillota</taxon>
        <taxon>Bacilli</taxon>
        <taxon>Bacillales</taxon>
        <taxon>Listeriaceae</taxon>
        <taxon>Listeria</taxon>
    </lineage>
</organism>
<name>W7BHD1_9LIST</name>
<gene>
    <name evidence="1" type="ORF">PGRAN_04661</name>
</gene>
<accession>W7BHD1</accession>